<proteinExistence type="predicted"/>
<gene>
    <name evidence="1" type="ORF">F4Y42_20245</name>
</gene>
<evidence type="ECO:0000313" key="1">
    <source>
        <dbReference type="EMBL" id="MXY95776.1"/>
    </source>
</evidence>
<organism evidence="1">
    <name type="scientific">Caldilineaceae bacterium SB0664_bin_27</name>
    <dbReference type="NCBI Taxonomy" id="2605260"/>
    <lineage>
        <taxon>Bacteria</taxon>
        <taxon>Bacillati</taxon>
        <taxon>Chloroflexota</taxon>
        <taxon>Caldilineae</taxon>
        <taxon>Caldilineales</taxon>
        <taxon>Caldilineaceae</taxon>
    </lineage>
</organism>
<accession>A0A6B0YXJ6</accession>
<dbReference type="EMBL" id="VXRG01000171">
    <property type="protein sequence ID" value="MXY95776.1"/>
    <property type="molecule type" value="Genomic_DNA"/>
</dbReference>
<protein>
    <submittedName>
        <fullName evidence="1">Uncharacterized protein</fullName>
    </submittedName>
</protein>
<reference evidence="1" key="1">
    <citation type="submission" date="2019-09" db="EMBL/GenBank/DDBJ databases">
        <title>Characterisation of the sponge microbiome using genome-centric metagenomics.</title>
        <authorList>
            <person name="Engelberts J.P."/>
            <person name="Robbins S.J."/>
            <person name="De Goeij J.M."/>
            <person name="Aranda M."/>
            <person name="Bell S.C."/>
            <person name="Webster N.S."/>
        </authorList>
    </citation>
    <scope>NUCLEOTIDE SEQUENCE</scope>
    <source>
        <strain evidence="1">SB0664_bin_27</strain>
    </source>
</reference>
<comment type="caution">
    <text evidence="1">The sequence shown here is derived from an EMBL/GenBank/DDBJ whole genome shotgun (WGS) entry which is preliminary data.</text>
</comment>
<dbReference type="AlphaFoldDB" id="A0A6B0YXJ6"/>
<sequence>MADLTALQEAVLALPDDDYARFRQWFSELDWEKWDRQIEEDSAEGKMDHLIAEALEAKEKGTLRKL</sequence>
<name>A0A6B0YXJ6_9CHLR</name>